<dbReference type="Gene3D" id="3.20.20.140">
    <property type="entry name" value="Metal-dependent hydrolases"/>
    <property type="match status" value="1"/>
</dbReference>
<dbReference type="Pfam" id="PF14579">
    <property type="entry name" value="HHH_6"/>
    <property type="match status" value="1"/>
</dbReference>
<keyword evidence="3" id="KW-0808">Transferase</keyword>
<proteinExistence type="predicted"/>
<sequence>MQQIEEFVHLHIHSEYSLLDGSIKVKKLVKELSKQGYTAAALTDHDGMHGVLEFYLACQAEKINGIIGYEINVEPLYLEDKKQVGHLILLAENELGYSNLIKLCTIANTSGKNALFTDSTNVTWEELNKHSAGIICLTSCIKGELSRLVLNNNDENSILYLKNLSDVFGSNNVFVELIDNGIPEQKNLIKQLSLVAEKLNLETVATADVHYLYKKDKETHMSLLAIKNKLQKSEVKGIPNEIEFHLTTKEEMIEKFSKYPKALLNTKIIAERCHVKIDTKSVFMPDYRQRENETSDDCLVRLSWEGLEARKTAVSSWMGEKFNDDVWEEYKKRLEYELSVILKMKFSGYFLIVQDFINWAKINNIPVGPGRGSAAGSLVTYALRITNIDPIRFNLLFERFLNPERISMPDIDTDFCQDRRGDVLNYVYQKYGNRAVSQIVTFGRMMAKNALKNLARINGWSFHDSNEFAKLIPESPGITLEQAIKEEEKIRERIESDERARNLWEGALEVEGTLSSLGIHAAGVIISDRALDERCPLLETEGQLLTQFENKYAEKIGLIKFDFLGLKTLTVIDNAVKLIHKQKDPDLDIERIELEDKKVYEMISTAHVTGIFQLESTGMRKLIADLKPTCFTDIIAVLALFRPGPLGSGMVEDFVKRKHGETQVEYPFPELEPILGDTYGVIVYQEQVQKIAAVLANYSLGEADLLRRAMGKKDKNEMEKQKSRFVSGATENKHDPQKSAELFDLMAMFAEYGFNKSHTAAYGWVTYQTAWLKTYYPTEFMTAIMTCDLDNTDKIVGYVRDCKRMKIKIRPPCVNHSRFEFSIPGEKIIQFGLGAIKGLGSGIIQMIVQEREKGGSFATVPEFIARLDARKLNKKVMESLIKAGAFDAMATNRAELLANSDSWLRTIAKETEREENTGYDIFGIFETPQTKVAEAKKQKLTSNSPQATKNKFEFCPLALPTQVRTEQCAKRILNHLIAIQVKETKPWNFQEQLSHEFVTLGFYMSGHPADLLREDLKEITEISLDQAPLYIEPDNIPDYKRKTIKIAGIVTMVMEKKNKEGNAFLVLKIEDGFGELEVTLFSKQYSALTTPIKMGEALILECKIKKGIEEGSVKGVVQSFDRVSNKRIELVKRIVLNTDESFLKEFNNFKLLENILKKNQGETPLFLNVFIPEQNMLIKAKLGNHYISPSDIFIMDIENTWPGVVKVERLYQLPIQHV</sequence>
<dbReference type="Proteomes" id="UP000184731">
    <property type="component" value="Chromosome"/>
</dbReference>
<dbReference type="KEGG" id="saqi:AXG55_02775"/>
<evidence type="ECO:0000256" key="6">
    <source>
        <dbReference type="ARBA" id="ARBA00022932"/>
    </source>
</evidence>
<dbReference type="InterPro" id="IPR041931">
    <property type="entry name" value="DNA_pol3_alpha_thumb_dom"/>
</dbReference>
<dbReference type="EC" id="2.7.7.7" evidence="1"/>
<evidence type="ECO:0000256" key="7">
    <source>
        <dbReference type="ARBA" id="ARBA00049244"/>
    </source>
</evidence>
<dbReference type="Gene3D" id="1.10.150.870">
    <property type="match status" value="1"/>
</dbReference>
<evidence type="ECO:0000256" key="5">
    <source>
        <dbReference type="ARBA" id="ARBA00022705"/>
    </source>
</evidence>
<dbReference type="GO" id="GO:0006260">
    <property type="term" value="P:DNA replication"/>
    <property type="evidence" value="ECO:0007669"/>
    <property type="project" value="UniProtKB-KW"/>
</dbReference>
<dbReference type="Gene3D" id="1.10.10.1600">
    <property type="entry name" value="Bacterial DNA polymerase III alpha subunit, thumb domain"/>
    <property type="match status" value="1"/>
</dbReference>
<dbReference type="GO" id="GO:0003887">
    <property type="term" value="F:DNA-directed DNA polymerase activity"/>
    <property type="evidence" value="ECO:0007669"/>
    <property type="project" value="UniProtKB-KW"/>
</dbReference>
<dbReference type="GO" id="GO:0008408">
    <property type="term" value="F:3'-5' exonuclease activity"/>
    <property type="evidence" value="ECO:0007669"/>
    <property type="project" value="InterPro"/>
</dbReference>
<dbReference type="Pfam" id="PF07733">
    <property type="entry name" value="DNA_pol3_alpha"/>
    <property type="match status" value="1"/>
</dbReference>
<protein>
    <recommendedName>
        <fullName evidence="2">DNA polymerase III subunit alpha</fullName>
        <ecNumber evidence="1">2.7.7.7</ecNumber>
    </recommendedName>
</protein>
<reference evidence="10 11" key="1">
    <citation type="submission" date="2016-10" db="EMBL/GenBank/DDBJ databases">
        <title>Silvanigrella aquatica sp. nov., isolated from a freshwater lake located in the Black Forest, Germany, description of Silvanigrellaceae fam. nov., Silvanigrellales ord. nov., reclassification of the order Bdellovibrionales in the class Oligoflexia, reclassification of the families Bacteriovoracaceae and Halobacteriovoraceae in the new order Bacteriovoracales ord. nov., and reclassification of the family Pseudobacteriovoracaceae in the order Oligoflexiales.</title>
        <authorList>
            <person name="Hahn M.W."/>
            <person name="Schmidt J."/>
            <person name="Koll U."/>
            <person name="Rohde M."/>
            <person name="Verbag S."/>
            <person name="Pitt A."/>
            <person name="Nakai R."/>
            <person name="Naganuma T."/>
            <person name="Lang E."/>
        </authorList>
    </citation>
    <scope>NUCLEOTIDE SEQUENCE [LARGE SCALE GENOMIC DNA]</scope>
    <source>
        <strain evidence="10 11">MWH-Nonnen-W8red</strain>
    </source>
</reference>
<evidence type="ECO:0000256" key="1">
    <source>
        <dbReference type="ARBA" id="ARBA00012417"/>
    </source>
</evidence>
<dbReference type="SUPFAM" id="SSF89550">
    <property type="entry name" value="PHP domain-like"/>
    <property type="match status" value="1"/>
</dbReference>
<keyword evidence="5" id="KW-0235">DNA replication</keyword>
<evidence type="ECO:0000313" key="11">
    <source>
        <dbReference type="Proteomes" id="UP000184731"/>
    </source>
</evidence>
<evidence type="ECO:0000256" key="3">
    <source>
        <dbReference type="ARBA" id="ARBA00022679"/>
    </source>
</evidence>
<dbReference type="SMART" id="SM00481">
    <property type="entry name" value="POLIIIAc"/>
    <property type="match status" value="1"/>
</dbReference>
<feature type="domain" description="Polymerase/histidinol phosphatase N-terminal" evidence="9">
    <location>
        <begin position="8"/>
        <end position="75"/>
    </location>
</feature>
<keyword evidence="6" id="KW-0239">DNA-directed DNA polymerase</keyword>
<dbReference type="Pfam" id="PF17657">
    <property type="entry name" value="DNA_pol3_finger"/>
    <property type="match status" value="1"/>
</dbReference>
<accession>A0A1L4CY70</accession>
<feature type="compositionally biased region" description="Basic and acidic residues" evidence="8">
    <location>
        <begin position="712"/>
        <end position="722"/>
    </location>
</feature>
<evidence type="ECO:0000259" key="9">
    <source>
        <dbReference type="SMART" id="SM00481"/>
    </source>
</evidence>
<dbReference type="NCBIfam" id="NF004226">
    <property type="entry name" value="PRK05673.1"/>
    <property type="match status" value="1"/>
</dbReference>
<dbReference type="InterPro" id="IPR016195">
    <property type="entry name" value="Pol/histidinol_Pase-like"/>
</dbReference>
<dbReference type="NCBIfam" id="TIGR00594">
    <property type="entry name" value="polc"/>
    <property type="match status" value="1"/>
</dbReference>
<keyword evidence="4" id="KW-0548">Nucleotidyltransferase</keyword>
<dbReference type="InterPro" id="IPR004805">
    <property type="entry name" value="DnaE2/DnaE/PolC"/>
</dbReference>
<comment type="catalytic activity">
    <reaction evidence="7">
        <text>DNA(n) + a 2'-deoxyribonucleoside 5'-triphosphate = DNA(n+1) + diphosphate</text>
        <dbReference type="Rhea" id="RHEA:22508"/>
        <dbReference type="Rhea" id="RHEA-COMP:17339"/>
        <dbReference type="Rhea" id="RHEA-COMP:17340"/>
        <dbReference type="ChEBI" id="CHEBI:33019"/>
        <dbReference type="ChEBI" id="CHEBI:61560"/>
        <dbReference type="ChEBI" id="CHEBI:173112"/>
        <dbReference type="EC" id="2.7.7.7"/>
    </reaction>
</comment>
<dbReference type="Pfam" id="PF02811">
    <property type="entry name" value="PHP"/>
    <property type="match status" value="1"/>
</dbReference>
<dbReference type="RefSeq" id="WP_233231327.1">
    <property type="nucleotide sequence ID" value="NZ_CP017834.1"/>
</dbReference>
<dbReference type="AlphaFoldDB" id="A0A1L4CY70"/>
<gene>
    <name evidence="10" type="ORF">AXG55_02775</name>
</gene>
<feature type="region of interest" description="Disordered" evidence="8">
    <location>
        <begin position="712"/>
        <end position="733"/>
    </location>
</feature>
<keyword evidence="11" id="KW-1185">Reference proteome</keyword>
<dbReference type="STRING" id="1915309.AXG55_02775"/>
<dbReference type="InterPro" id="IPR029460">
    <property type="entry name" value="DNAPol_HHH"/>
</dbReference>
<evidence type="ECO:0000256" key="2">
    <source>
        <dbReference type="ARBA" id="ARBA00019114"/>
    </source>
</evidence>
<evidence type="ECO:0000256" key="8">
    <source>
        <dbReference type="SAM" id="MobiDB-lite"/>
    </source>
</evidence>
<dbReference type="InterPro" id="IPR011708">
    <property type="entry name" value="DNA_pol3_alpha_NTPase_dom"/>
</dbReference>
<dbReference type="InterPro" id="IPR003141">
    <property type="entry name" value="Pol/His_phosphatase_N"/>
</dbReference>
<dbReference type="EMBL" id="CP017834">
    <property type="protein sequence ID" value="APJ02902.1"/>
    <property type="molecule type" value="Genomic_DNA"/>
</dbReference>
<organism evidence="10 11">
    <name type="scientific">Silvanigrella aquatica</name>
    <dbReference type="NCBI Taxonomy" id="1915309"/>
    <lineage>
        <taxon>Bacteria</taxon>
        <taxon>Pseudomonadati</taxon>
        <taxon>Bdellovibrionota</taxon>
        <taxon>Oligoflexia</taxon>
        <taxon>Silvanigrellales</taxon>
        <taxon>Silvanigrellaceae</taxon>
        <taxon>Silvanigrella</taxon>
    </lineage>
</organism>
<evidence type="ECO:0000256" key="4">
    <source>
        <dbReference type="ARBA" id="ARBA00022695"/>
    </source>
</evidence>
<dbReference type="InterPro" id="IPR040982">
    <property type="entry name" value="DNA_pol3_finger"/>
</dbReference>
<dbReference type="InterPro" id="IPR004013">
    <property type="entry name" value="PHP_dom"/>
</dbReference>
<dbReference type="PANTHER" id="PTHR32294:SF0">
    <property type="entry name" value="DNA POLYMERASE III SUBUNIT ALPHA"/>
    <property type="match status" value="1"/>
</dbReference>
<name>A0A1L4CY70_9BACT</name>
<evidence type="ECO:0000313" key="10">
    <source>
        <dbReference type="EMBL" id="APJ02902.1"/>
    </source>
</evidence>
<dbReference type="PANTHER" id="PTHR32294">
    <property type="entry name" value="DNA POLYMERASE III SUBUNIT ALPHA"/>
    <property type="match status" value="1"/>
</dbReference>
<dbReference type="CDD" id="cd04485">
    <property type="entry name" value="DnaE_OBF"/>
    <property type="match status" value="1"/>
</dbReference>